<dbReference type="PANTHER" id="PTHR33908">
    <property type="entry name" value="MANNOSYLTRANSFERASE YKCB-RELATED"/>
    <property type="match status" value="1"/>
</dbReference>
<evidence type="ECO:0000313" key="11">
    <source>
        <dbReference type="Proteomes" id="UP000229570"/>
    </source>
</evidence>
<feature type="transmembrane region" description="Helical" evidence="8">
    <location>
        <begin position="272"/>
        <end position="290"/>
    </location>
</feature>
<evidence type="ECO:0000256" key="5">
    <source>
        <dbReference type="ARBA" id="ARBA00022692"/>
    </source>
</evidence>
<evidence type="ECO:0000256" key="4">
    <source>
        <dbReference type="ARBA" id="ARBA00022679"/>
    </source>
</evidence>
<accession>A0A2H0KMV2</accession>
<feature type="domain" description="Glycosyltransferase RgtA/B/C/D-like" evidence="9">
    <location>
        <begin position="54"/>
        <end position="227"/>
    </location>
</feature>
<name>A0A2H0KMV2_9BACT</name>
<keyword evidence="7 8" id="KW-0472">Membrane</keyword>
<feature type="transmembrane region" description="Helical" evidence="8">
    <location>
        <begin position="135"/>
        <end position="152"/>
    </location>
</feature>
<gene>
    <name evidence="10" type="ORF">COV86_02345</name>
</gene>
<keyword evidence="6 8" id="KW-1133">Transmembrane helix</keyword>
<evidence type="ECO:0000256" key="2">
    <source>
        <dbReference type="ARBA" id="ARBA00022475"/>
    </source>
</evidence>
<feature type="transmembrane region" description="Helical" evidence="8">
    <location>
        <begin position="172"/>
        <end position="200"/>
    </location>
</feature>
<dbReference type="InterPro" id="IPR050297">
    <property type="entry name" value="LipidA_mod_glycosyltrf_83"/>
</dbReference>
<keyword evidence="3" id="KW-0328">Glycosyltransferase</keyword>
<feature type="transmembrane region" description="Helical" evidence="8">
    <location>
        <begin position="74"/>
        <end position="92"/>
    </location>
</feature>
<evidence type="ECO:0000313" key="10">
    <source>
        <dbReference type="EMBL" id="PIQ72566.1"/>
    </source>
</evidence>
<dbReference type="EMBL" id="PCVL01000029">
    <property type="protein sequence ID" value="PIQ72566.1"/>
    <property type="molecule type" value="Genomic_DNA"/>
</dbReference>
<keyword evidence="4" id="KW-0808">Transferase</keyword>
<dbReference type="GO" id="GO:0005886">
    <property type="term" value="C:plasma membrane"/>
    <property type="evidence" value="ECO:0007669"/>
    <property type="project" value="UniProtKB-SubCell"/>
</dbReference>
<evidence type="ECO:0000256" key="8">
    <source>
        <dbReference type="SAM" id="Phobius"/>
    </source>
</evidence>
<dbReference type="InterPro" id="IPR038731">
    <property type="entry name" value="RgtA/B/C-like"/>
</dbReference>
<comment type="caution">
    <text evidence="10">The sequence shown here is derived from an EMBL/GenBank/DDBJ whole genome shotgun (WGS) entry which is preliminary data.</text>
</comment>
<feature type="transmembrane region" description="Helical" evidence="8">
    <location>
        <begin position="351"/>
        <end position="371"/>
    </location>
</feature>
<evidence type="ECO:0000259" key="9">
    <source>
        <dbReference type="Pfam" id="PF13231"/>
    </source>
</evidence>
<dbReference type="Pfam" id="PF13231">
    <property type="entry name" value="PMT_2"/>
    <property type="match status" value="1"/>
</dbReference>
<organism evidence="10 11">
    <name type="scientific">Candidatus Roizmanbacteria bacterium CG11_big_fil_rev_8_21_14_0_20_35_14</name>
    <dbReference type="NCBI Taxonomy" id="1974855"/>
    <lineage>
        <taxon>Bacteria</taxon>
        <taxon>Candidatus Roizmaniibacteriota</taxon>
    </lineage>
</organism>
<dbReference type="GO" id="GO:0016763">
    <property type="term" value="F:pentosyltransferase activity"/>
    <property type="evidence" value="ECO:0007669"/>
    <property type="project" value="TreeGrafter"/>
</dbReference>
<dbReference type="PANTHER" id="PTHR33908:SF11">
    <property type="entry name" value="MEMBRANE PROTEIN"/>
    <property type="match status" value="1"/>
</dbReference>
<feature type="transmembrane region" description="Helical" evidence="8">
    <location>
        <begin position="206"/>
        <end position="226"/>
    </location>
</feature>
<evidence type="ECO:0000256" key="3">
    <source>
        <dbReference type="ARBA" id="ARBA00022676"/>
    </source>
</evidence>
<sequence>MKNKIIFFVFLLAFLIRLIGINQSLWLDEATTARVVQQYNYQEIITKFSPNDFHPPLYYLFMKFWTNIFGYSEVALRFPSIIFSLLTGWIIYKICRLRASFAEVATKAEQGFGEPLWGVVFFLFNPLIVYYSQEARMYMATTFFLTIAFYYFEKMLRIHKLKFKSQNRDILFFGIFASLGFLTFYGSIFLIMAMFIYLFYKKQYKTFFISCFILLVSFALISPLLYHQLINSKIALANVTHWSLVLGKANFKNLLLIPIKFSIGRIDFYPKWIYYFISGMWTLFIFFSLFKNLKFKIENLKLKILLLYLLIFPLFLGFIVSFFTPLLQYFRFLYLIPIMSILLSLSTSDYAVRQGLLVGGFLLFSLVYLLIPQFHREDWKSLVKSLPNNKPVYMILASSDPLKYYNSNLEIKELTRLCSLGYGGQSELEKQITVIPYTAEIYGIDCQKILQGKNYQLTNKKSFRGLIWEEYSRQ</sequence>
<protein>
    <recommendedName>
        <fullName evidence="9">Glycosyltransferase RgtA/B/C/D-like domain-containing protein</fullName>
    </recommendedName>
</protein>
<evidence type="ECO:0000256" key="6">
    <source>
        <dbReference type="ARBA" id="ARBA00022989"/>
    </source>
</evidence>
<proteinExistence type="predicted"/>
<reference evidence="10 11" key="1">
    <citation type="submission" date="2017-09" db="EMBL/GenBank/DDBJ databases">
        <title>Depth-based differentiation of microbial function through sediment-hosted aquifers and enrichment of novel symbionts in the deep terrestrial subsurface.</title>
        <authorList>
            <person name="Probst A.J."/>
            <person name="Ladd B."/>
            <person name="Jarett J.K."/>
            <person name="Geller-Mcgrath D.E."/>
            <person name="Sieber C.M."/>
            <person name="Emerson J.B."/>
            <person name="Anantharaman K."/>
            <person name="Thomas B.C."/>
            <person name="Malmstrom R."/>
            <person name="Stieglmeier M."/>
            <person name="Klingl A."/>
            <person name="Woyke T."/>
            <person name="Ryan C.M."/>
            <person name="Banfield J.F."/>
        </authorList>
    </citation>
    <scope>NUCLEOTIDE SEQUENCE [LARGE SCALE GENOMIC DNA]</scope>
    <source>
        <strain evidence="10">CG11_big_fil_rev_8_21_14_0_20_35_14</strain>
    </source>
</reference>
<keyword evidence="5 8" id="KW-0812">Transmembrane</keyword>
<dbReference type="GO" id="GO:0009103">
    <property type="term" value="P:lipopolysaccharide biosynthetic process"/>
    <property type="evidence" value="ECO:0007669"/>
    <property type="project" value="UniProtKB-ARBA"/>
</dbReference>
<evidence type="ECO:0000256" key="7">
    <source>
        <dbReference type="ARBA" id="ARBA00023136"/>
    </source>
</evidence>
<comment type="subcellular location">
    <subcellularLocation>
        <location evidence="1">Cell membrane</location>
        <topology evidence="1">Multi-pass membrane protein</topology>
    </subcellularLocation>
</comment>
<keyword evidence="2" id="KW-1003">Cell membrane</keyword>
<evidence type="ECO:0000256" key="1">
    <source>
        <dbReference type="ARBA" id="ARBA00004651"/>
    </source>
</evidence>
<feature type="transmembrane region" description="Helical" evidence="8">
    <location>
        <begin position="112"/>
        <end position="129"/>
    </location>
</feature>
<dbReference type="AlphaFoldDB" id="A0A2H0KMV2"/>
<feature type="transmembrane region" description="Helical" evidence="8">
    <location>
        <begin position="302"/>
        <end position="322"/>
    </location>
</feature>
<dbReference type="Proteomes" id="UP000229570">
    <property type="component" value="Unassembled WGS sequence"/>
</dbReference>